<keyword evidence="1 2" id="KW-0694">RNA-binding</keyword>
<dbReference type="EMBL" id="JAGFBS010000022">
    <property type="protein sequence ID" value="KAG6373299.1"/>
    <property type="molecule type" value="Genomic_DNA"/>
</dbReference>
<feature type="compositionally biased region" description="Basic and acidic residues" evidence="3">
    <location>
        <begin position="264"/>
        <end position="282"/>
    </location>
</feature>
<dbReference type="SUPFAM" id="SSF54928">
    <property type="entry name" value="RNA-binding domain, RBD"/>
    <property type="match status" value="1"/>
</dbReference>
<evidence type="ECO:0000256" key="3">
    <source>
        <dbReference type="SAM" id="MobiDB-lite"/>
    </source>
</evidence>
<dbReference type="InterPro" id="IPR012677">
    <property type="entry name" value="Nucleotide-bd_a/b_plait_sf"/>
</dbReference>
<dbReference type="Gene3D" id="3.30.70.330">
    <property type="match status" value="1"/>
</dbReference>
<feature type="region of interest" description="Disordered" evidence="3">
    <location>
        <begin position="131"/>
        <end position="411"/>
    </location>
</feature>
<feature type="compositionally biased region" description="Basic and acidic residues" evidence="3">
    <location>
        <begin position="11"/>
        <end position="43"/>
    </location>
</feature>
<keyword evidence="6" id="KW-1185">Reference proteome</keyword>
<gene>
    <name evidence="5" type="ORF">JVT61DRAFT_6437</name>
</gene>
<dbReference type="AlphaFoldDB" id="A0A8I2YJ65"/>
<feature type="domain" description="RRM" evidence="4">
    <location>
        <begin position="51"/>
        <end position="142"/>
    </location>
</feature>
<reference evidence="5" key="1">
    <citation type="submission" date="2021-03" db="EMBL/GenBank/DDBJ databases">
        <title>Evolutionary innovations through gain and loss of genes in the ectomycorrhizal Boletales.</title>
        <authorList>
            <person name="Wu G."/>
            <person name="Miyauchi S."/>
            <person name="Morin E."/>
            <person name="Yang Z.-L."/>
            <person name="Xu J."/>
            <person name="Martin F.M."/>
        </authorList>
    </citation>
    <scope>NUCLEOTIDE SEQUENCE</scope>
    <source>
        <strain evidence="5">BR01</strain>
    </source>
</reference>
<dbReference type="InterPro" id="IPR000504">
    <property type="entry name" value="RRM_dom"/>
</dbReference>
<dbReference type="PANTHER" id="PTHR23236:SF11">
    <property type="entry name" value="EUKARYOTIC TRANSLATION INITIATION FACTOR 4H"/>
    <property type="match status" value="1"/>
</dbReference>
<dbReference type="GO" id="GO:0003723">
    <property type="term" value="F:RNA binding"/>
    <property type="evidence" value="ECO:0007669"/>
    <property type="project" value="UniProtKB-UniRule"/>
</dbReference>
<evidence type="ECO:0000313" key="6">
    <source>
        <dbReference type="Proteomes" id="UP000683000"/>
    </source>
</evidence>
<feature type="compositionally biased region" description="Basic and acidic residues" evidence="3">
    <location>
        <begin position="175"/>
        <end position="185"/>
    </location>
</feature>
<dbReference type="PANTHER" id="PTHR23236">
    <property type="entry name" value="EUKARYOTIC TRANSLATION INITIATION FACTOR 4B/4H"/>
    <property type="match status" value="1"/>
</dbReference>
<feature type="compositionally biased region" description="Basic and acidic residues" evidence="3">
    <location>
        <begin position="349"/>
        <end position="366"/>
    </location>
</feature>
<feature type="compositionally biased region" description="Low complexity" evidence="3">
    <location>
        <begin position="399"/>
        <end position="410"/>
    </location>
</feature>
<dbReference type="Pfam" id="PF00076">
    <property type="entry name" value="RRM_1"/>
    <property type="match status" value="1"/>
</dbReference>
<evidence type="ECO:0000256" key="2">
    <source>
        <dbReference type="PROSITE-ProRule" id="PRU00176"/>
    </source>
</evidence>
<evidence type="ECO:0000256" key="1">
    <source>
        <dbReference type="ARBA" id="ARBA00022884"/>
    </source>
</evidence>
<protein>
    <recommendedName>
        <fullName evidence="4">RRM domain-containing protein</fullName>
    </recommendedName>
</protein>
<dbReference type="SMART" id="SM00360">
    <property type="entry name" value="RRM"/>
    <property type="match status" value="1"/>
</dbReference>
<name>A0A8I2YJ65_9AGAM</name>
<proteinExistence type="predicted"/>
<comment type="caution">
    <text evidence="5">The sequence shown here is derived from an EMBL/GenBank/DDBJ whole genome shotgun (WGS) entry which is preliminary data.</text>
</comment>
<feature type="region of interest" description="Disordered" evidence="3">
    <location>
        <begin position="1"/>
        <end position="48"/>
    </location>
</feature>
<dbReference type="GO" id="GO:0005730">
    <property type="term" value="C:nucleolus"/>
    <property type="evidence" value="ECO:0007669"/>
    <property type="project" value="TreeGrafter"/>
</dbReference>
<dbReference type="Proteomes" id="UP000683000">
    <property type="component" value="Unassembled WGS sequence"/>
</dbReference>
<evidence type="ECO:0000313" key="5">
    <source>
        <dbReference type="EMBL" id="KAG6373299.1"/>
    </source>
</evidence>
<feature type="compositionally biased region" description="Basic and acidic residues" evidence="3">
    <location>
        <begin position="156"/>
        <end position="168"/>
    </location>
</feature>
<accession>A0A8I2YJ65</accession>
<dbReference type="InterPro" id="IPR035979">
    <property type="entry name" value="RBD_domain_sf"/>
</dbReference>
<feature type="compositionally biased region" description="Polar residues" evidence="3">
    <location>
        <begin position="385"/>
        <end position="398"/>
    </location>
</feature>
<feature type="compositionally biased region" description="Low complexity" evidence="3">
    <location>
        <begin position="309"/>
        <end position="333"/>
    </location>
</feature>
<evidence type="ECO:0000259" key="4">
    <source>
        <dbReference type="PROSITE" id="PS50102"/>
    </source>
</evidence>
<dbReference type="OrthoDB" id="48651at2759"/>
<dbReference type="PROSITE" id="PS50102">
    <property type="entry name" value="RRM"/>
    <property type="match status" value="1"/>
</dbReference>
<organism evidence="5 6">
    <name type="scientific">Boletus reticuloceps</name>
    <dbReference type="NCBI Taxonomy" id="495285"/>
    <lineage>
        <taxon>Eukaryota</taxon>
        <taxon>Fungi</taxon>
        <taxon>Dikarya</taxon>
        <taxon>Basidiomycota</taxon>
        <taxon>Agaricomycotina</taxon>
        <taxon>Agaricomycetes</taxon>
        <taxon>Agaricomycetidae</taxon>
        <taxon>Boletales</taxon>
        <taxon>Boletineae</taxon>
        <taxon>Boletaceae</taxon>
        <taxon>Boletoideae</taxon>
        <taxon>Boletus</taxon>
    </lineage>
</organism>
<sequence>MDSLPTAPSIKTDDDLRSGDRFGRRDDFGSSRFDRPYPPREDVPLPSHPPFTAFIGNLAFDINENELASFFSPLEVRALLHRGLQYLTYTQTKSIKIIKDREDKPKGFGYVEFAELDALKDALSRTGSSLSSRTIRVSVAEPPKEKPGFGGAVLEDDSKFSGNWRREGPLPSFGDSRESSRRRFDGQPGERPLPSSTMSDEANDWRSSRLSTVIEPEAPRRKGSGFSITEGQAGVADREEHWTIGGKFKPSAPEESGKSGSVKSKYESVHARDAPDDGDWRARKALGGTSPSDSTPPTPQIGRKRLELLPRSSTGSTGSTNPSPLSSPKLAPNAPKPNPFGAAKPVDISTKEREITARMELAKDRAPQLPMSRTNSRQATERGSTHLTKASPTSTPTVSAPGPSASFAPSTIRPSFSFANAAGGKTTAVGKIDDQEAMKEDTLSAVDNVTNEVLEMSS</sequence>